<name>A0A0G0VS93_9BACT</name>
<evidence type="ECO:0000256" key="1">
    <source>
        <dbReference type="SAM" id="Phobius"/>
    </source>
</evidence>
<keyword evidence="1" id="KW-0472">Membrane</keyword>
<dbReference type="Pfam" id="PF18895">
    <property type="entry name" value="T4SS_pilin"/>
    <property type="match status" value="1"/>
</dbReference>
<keyword evidence="1" id="KW-0812">Transmembrane</keyword>
<comment type="caution">
    <text evidence="2">The sequence shown here is derived from an EMBL/GenBank/DDBJ whole genome shotgun (WGS) entry which is preliminary data.</text>
</comment>
<dbReference type="InterPro" id="IPR043993">
    <property type="entry name" value="T4SS_pilin"/>
</dbReference>
<dbReference type="EMBL" id="LCBC01000016">
    <property type="protein sequence ID" value="KKS03744.1"/>
    <property type="molecule type" value="Genomic_DNA"/>
</dbReference>
<accession>A0A0G0VS93</accession>
<reference evidence="2 3" key="1">
    <citation type="journal article" date="2015" name="Nature">
        <title>rRNA introns, odd ribosomes, and small enigmatic genomes across a large radiation of phyla.</title>
        <authorList>
            <person name="Brown C.T."/>
            <person name="Hug L.A."/>
            <person name="Thomas B.C."/>
            <person name="Sharon I."/>
            <person name="Castelle C.J."/>
            <person name="Singh A."/>
            <person name="Wilkins M.J."/>
            <person name="Williams K.H."/>
            <person name="Banfield J.F."/>
        </authorList>
    </citation>
    <scope>NUCLEOTIDE SEQUENCE [LARGE SCALE GENOMIC DNA]</scope>
</reference>
<evidence type="ECO:0000313" key="2">
    <source>
        <dbReference type="EMBL" id="KKS03744.1"/>
    </source>
</evidence>
<evidence type="ECO:0008006" key="4">
    <source>
        <dbReference type="Google" id="ProtNLM"/>
    </source>
</evidence>
<evidence type="ECO:0000313" key="3">
    <source>
        <dbReference type="Proteomes" id="UP000034493"/>
    </source>
</evidence>
<feature type="transmembrane region" description="Helical" evidence="1">
    <location>
        <begin position="78"/>
        <end position="98"/>
    </location>
</feature>
<proteinExistence type="predicted"/>
<keyword evidence="1" id="KW-1133">Transmembrane helix</keyword>
<dbReference type="Proteomes" id="UP000034493">
    <property type="component" value="Unassembled WGS sequence"/>
</dbReference>
<feature type="transmembrane region" description="Helical" evidence="1">
    <location>
        <begin position="37"/>
        <end position="57"/>
    </location>
</feature>
<gene>
    <name evidence="2" type="ORF">UU56_C0016G0008</name>
</gene>
<protein>
    <recommendedName>
        <fullName evidence="4">TrbC/VIRB2 family protein</fullName>
    </recommendedName>
</protein>
<sequence>MAAFLIILTGLAVGLISPVYAVQDPAKISDIVEILENIISLLAPAAGIAFFIMMLIGGFQFLTSGGDPKAAGAARSTLTYAIIGIILVVVSWLILVLIRDITGASVTTVTIPEAP</sequence>
<dbReference type="AlphaFoldDB" id="A0A0G0VS93"/>
<organism evidence="2 3">
    <name type="scientific">Candidatus Curtissbacteria bacterium GW2011_GWA2_41_24</name>
    <dbReference type="NCBI Taxonomy" id="1618411"/>
    <lineage>
        <taxon>Bacteria</taxon>
        <taxon>Candidatus Curtissiibacteriota</taxon>
    </lineage>
</organism>